<organism evidence="1 2">
    <name type="scientific">Armillaria tabescens</name>
    <name type="common">Ringless honey mushroom</name>
    <name type="synonym">Agaricus tabescens</name>
    <dbReference type="NCBI Taxonomy" id="1929756"/>
    <lineage>
        <taxon>Eukaryota</taxon>
        <taxon>Fungi</taxon>
        <taxon>Dikarya</taxon>
        <taxon>Basidiomycota</taxon>
        <taxon>Agaricomycotina</taxon>
        <taxon>Agaricomycetes</taxon>
        <taxon>Agaricomycetidae</taxon>
        <taxon>Agaricales</taxon>
        <taxon>Marasmiineae</taxon>
        <taxon>Physalacriaceae</taxon>
        <taxon>Desarmillaria</taxon>
    </lineage>
</organism>
<dbReference type="RefSeq" id="XP_060331620.1">
    <property type="nucleotide sequence ID" value="XM_060473061.1"/>
</dbReference>
<name>A0AA39N6P0_ARMTA</name>
<sequence length="247" mass="27314">MSAPPSTGILSANPAAQRKKKLPTAGVNILKDFFNHVSHDPSHAQQQALLEQIHPIDPTFEPKHLASCFPTSFSRDLVSSAGRTQLNPEQIKHLTTLYNADKNPTLQLAVVTEWITERNKPPSPAPTVSPEPPFSNPPFCIPAFDLSPPVRPTLSPILPPALPRSTSSEDTYKMGWLTTFSQFDAETTEPTGPMTRERLNELFTPHQRNIKSFLGKVKTGEMRHQGYTPGIYVYSFVLLSGLNHALV</sequence>
<gene>
    <name evidence="1" type="ORF">EV420DRAFT_1539969</name>
</gene>
<protein>
    <submittedName>
        <fullName evidence="1">Uncharacterized protein</fullName>
    </submittedName>
</protein>
<dbReference type="Proteomes" id="UP001175211">
    <property type="component" value="Unassembled WGS sequence"/>
</dbReference>
<accession>A0AA39N6P0</accession>
<dbReference type="EMBL" id="JAUEPS010000015">
    <property type="protein sequence ID" value="KAK0459394.1"/>
    <property type="molecule type" value="Genomic_DNA"/>
</dbReference>
<evidence type="ECO:0000313" key="2">
    <source>
        <dbReference type="Proteomes" id="UP001175211"/>
    </source>
</evidence>
<keyword evidence="2" id="KW-1185">Reference proteome</keyword>
<dbReference type="AlphaFoldDB" id="A0AA39N6P0"/>
<reference evidence="1" key="1">
    <citation type="submission" date="2023-06" db="EMBL/GenBank/DDBJ databases">
        <authorList>
            <consortium name="Lawrence Berkeley National Laboratory"/>
            <person name="Ahrendt S."/>
            <person name="Sahu N."/>
            <person name="Indic B."/>
            <person name="Wong-Bajracharya J."/>
            <person name="Merenyi Z."/>
            <person name="Ke H.-M."/>
            <person name="Monk M."/>
            <person name="Kocsube S."/>
            <person name="Drula E."/>
            <person name="Lipzen A."/>
            <person name="Balint B."/>
            <person name="Henrissat B."/>
            <person name="Andreopoulos B."/>
            <person name="Martin F.M."/>
            <person name="Harder C.B."/>
            <person name="Rigling D."/>
            <person name="Ford K.L."/>
            <person name="Foster G.D."/>
            <person name="Pangilinan J."/>
            <person name="Papanicolaou A."/>
            <person name="Barry K."/>
            <person name="LaButti K."/>
            <person name="Viragh M."/>
            <person name="Koriabine M."/>
            <person name="Yan M."/>
            <person name="Riley R."/>
            <person name="Champramary S."/>
            <person name="Plett K.L."/>
            <person name="Tsai I.J."/>
            <person name="Slot J."/>
            <person name="Sipos G."/>
            <person name="Plett J."/>
            <person name="Nagy L.G."/>
            <person name="Grigoriev I.V."/>
        </authorList>
    </citation>
    <scope>NUCLEOTIDE SEQUENCE</scope>
    <source>
        <strain evidence="1">CCBAS 213</strain>
    </source>
</reference>
<comment type="caution">
    <text evidence="1">The sequence shown here is derived from an EMBL/GenBank/DDBJ whole genome shotgun (WGS) entry which is preliminary data.</text>
</comment>
<dbReference type="GeneID" id="85356609"/>
<proteinExistence type="predicted"/>
<evidence type="ECO:0000313" key="1">
    <source>
        <dbReference type="EMBL" id="KAK0459394.1"/>
    </source>
</evidence>